<proteinExistence type="predicted"/>
<dbReference type="RefSeq" id="WP_169929306.1">
    <property type="nucleotide sequence ID" value="NZ_PQNY01000023.1"/>
</dbReference>
<evidence type="ECO:0008006" key="4">
    <source>
        <dbReference type="Google" id="ProtNLM"/>
    </source>
</evidence>
<name>A0A2S4N4Y1_9FLAO</name>
<comment type="caution">
    <text evidence="2">The sequence shown here is derived from an EMBL/GenBank/DDBJ whole genome shotgun (WGS) entry which is preliminary data.</text>
</comment>
<evidence type="ECO:0000313" key="3">
    <source>
        <dbReference type="Proteomes" id="UP000237056"/>
    </source>
</evidence>
<dbReference type="InterPro" id="IPR029063">
    <property type="entry name" value="SAM-dependent_MTases_sf"/>
</dbReference>
<dbReference type="AlphaFoldDB" id="A0A2S4N4Y1"/>
<feature type="transmembrane region" description="Helical" evidence="1">
    <location>
        <begin position="194"/>
        <end position="215"/>
    </location>
</feature>
<reference evidence="2 3" key="1">
    <citation type="submission" date="2018-01" db="EMBL/GenBank/DDBJ databases">
        <title>Genomic Encyclopedia of Type Strains, Phase I: the one thousand microbial genomes (KMG-I) project.</title>
        <authorList>
            <person name="Goeker M."/>
        </authorList>
    </citation>
    <scope>NUCLEOTIDE SEQUENCE [LARGE SCALE GENOMIC DNA]</scope>
    <source>
        <strain evidence="2 3">DSM 17960</strain>
    </source>
</reference>
<dbReference type="SUPFAM" id="SSF53335">
    <property type="entry name" value="S-adenosyl-L-methionine-dependent methyltransferases"/>
    <property type="match status" value="1"/>
</dbReference>
<keyword evidence="1" id="KW-1133">Transmembrane helix</keyword>
<keyword evidence="1" id="KW-0812">Transmembrane</keyword>
<sequence>MKTKRIHLFEFEDQKWFPQLLRNYVTDFLQYLANKAKVYEPVVDVINETLQKSNTTQIIDLGSGGGGGLVWLGKELQKKNFEIRIKFTDLFPNIEAFQHTTNQSDIFEYHSEPINAKNVPENLKGLRTMFLSFHHFQPKNAKMILQNAINSNQPIAVFEIQDRSLPSIVAMLLSPVSVLFTTPFIRPFRWSRLFFTYLIPIVPFVVLWDGIVSALRTYTAEEMRNLINSLENNTAFEWNFNKKKSKTGFVIYTIGIPKKQ</sequence>
<accession>A0A2S4N4Y1</accession>
<dbReference type="EMBL" id="PQNY01000023">
    <property type="protein sequence ID" value="POS00777.1"/>
    <property type="molecule type" value="Genomic_DNA"/>
</dbReference>
<protein>
    <recommendedName>
        <fullName evidence="4">Methyltransferase family protein</fullName>
    </recommendedName>
</protein>
<dbReference type="Proteomes" id="UP000237056">
    <property type="component" value="Unassembled WGS sequence"/>
</dbReference>
<gene>
    <name evidence="2" type="ORF">Q361_12312</name>
</gene>
<organism evidence="2 3">
    <name type="scientific">Flavobacterium croceum DSM 17960</name>
    <dbReference type="NCBI Taxonomy" id="1121886"/>
    <lineage>
        <taxon>Bacteria</taxon>
        <taxon>Pseudomonadati</taxon>
        <taxon>Bacteroidota</taxon>
        <taxon>Flavobacteriia</taxon>
        <taxon>Flavobacteriales</taxon>
        <taxon>Flavobacteriaceae</taxon>
        <taxon>Flavobacterium</taxon>
    </lineage>
</organism>
<evidence type="ECO:0000256" key="1">
    <source>
        <dbReference type="SAM" id="Phobius"/>
    </source>
</evidence>
<keyword evidence="1" id="KW-0472">Membrane</keyword>
<keyword evidence="3" id="KW-1185">Reference proteome</keyword>
<evidence type="ECO:0000313" key="2">
    <source>
        <dbReference type="EMBL" id="POS00777.1"/>
    </source>
</evidence>